<dbReference type="Proteomes" id="UP001154078">
    <property type="component" value="Chromosome 8"/>
</dbReference>
<feature type="signal peptide" evidence="1">
    <location>
        <begin position="1"/>
        <end position="25"/>
    </location>
</feature>
<dbReference type="EMBL" id="OV121139">
    <property type="protein sequence ID" value="CAH0562672.1"/>
    <property type="molecule type" value="Genomic_DNA"/>
</dbReference>
<name>A0A9P0BGI5_BRAAE</name>
<proteinExistence type="predicted"/>
<protein>
    <recommendedName>
        <fullName evidence="4">Myosuppressin</fullName>
    </recommendedName>
</protein>
<evidence type="ECO:0000313" key="2">
    <source>
        <dbReference type="EMBL" id="CAH0562672.1"/>
    </source>
</evidence>
<evidence type="ECO:0000256" key="1">
    <source>
        <dbReference type="SAM" id="SignalP"/>
    </source>
</evidence>
<dbReference type="OrthoDB" id="6355109at2759"/>
<gene>
    <name evidence="2" type="ORF">MELIAE_LOCUS11722</name>
</gene>
<evidence type="ECO:0000313" key="3">
    <source>
        <dbReference type="Proteomes" id="UP001154078"/>
    </source>
</evidence>
<evidence type="ECO:0008006" key="4">
    <source>
        <dbReference type="Google" id="ProtNLM"/>
    </source>
</evidence>
<dbReference type="AlphaFoldDB" id="A0A9P0BGI5"/>
<sequence>MSQYTLAMFILGVACLFLTSSTAVASVISCPPNNEIVSPKLHQLCNAIEQAINEVQVSPLDYRMDERSPAEKKRQDVDHVFLRFGRRFGY</sequence>
<organism evidence="2 3">
    <name type="scientific">Brassicogethes aeneus</name>
    <name type="common">Rape pollen beetle</name>
    <name type="synonym">Meligethes aeneus</name>
    <dbReference type="NCBI Taxonomy" id="1431903"/>
    <lineage>
        <taxon>Eukaryota</taxon>
        <taxon>Metazoa</taxon>
        <taxon>Ecdysozoa</taxon>
        <taxon>Arthropoda</taxon>
        <taxon>Hexapoda</taxon>
        <taxon>Insecta</taxon>
        <taxon>Pterygota</taxon>
        <taxon>Neoptera</taxon>
        <taxon>Endopterygota</taxon>
        <taxon>Coleoptera</taxon>
        <taxon>Polyphaga</taxon>
        <taxon>Cucujiformia</taxon>
        <taxon>Nitidulidae</taxon>
        <taxon>Meligethinae</taxon>
        <taxon>Brassicogethes</taxon>
    </lineage>
</organism>
<reference evidence="2" key="1">
    <citation type="submission" date="2021-12" db="EMBL/GenBank/DDBJ databases">
        <authorList>
            <person name="King R."/>
        </authorList>
    </citation>
    <scope>NUCLEOTIDE SEQUENCE</scope>
</reference>
<keyword evidence="1" id="KW-0732">Signal</keyword>
<keyword evidence="3" id="KW-1185">Reference proteome</keyword>
<accession>A0A9P0BGI5</accession>
<feature type="chain" id="PRO_5040370291" description="Myosuppressin" evidence="1">
    <location>
        <begin position="26"/>
        <end position="90"/>
    </location>
</feature>